<dbReference type="EMBL" id="FMJC01000002">
    <property type="protein sequence ID" value="SCM71968.1"/>
    <property type="molecule type" value="Genomic_DNA"/>
</dbReference>
<name>A0A212L362_9BACT</name>
<protein>
    <submittedName>
        <fullName evidence="2">Uncharacterized protein</fullName>
    </submittedName>
</protein>
<proteinExistence type="predicted"/>
<dbReference type="AlphaFoldDB" id="A0A212L362"/>
<feature type="compositionally biased region" description="Basic residues" evidence="1">
    <location>
        <begin position="1"/>
        <end position="13"/>
    </location>
</feature>
<evidence type="ECO:0000313" key="2">
    <source>
        <dbReference type="EMBL" id="SCM71968.1"/>
    </source>
</evidence>
<evidence type="ECO:0000256" key="1">
    <source>
        <dbReference type="SAM" id="MobiDB-lite"/>
    </source>
</evidence>
<organism evidence="2">
    <name type="scientific">uncultured Desulfovibrio sp</name>
    <dbReference type="NCBI Taxonomy" id="167968"/>
    <lineage>
        <taxon>Bacteria</taxon>
        <taxon>Pseudomonadati</taxon>
        <taxon>Thermodesulfobacteriota</taxon>
        <taxon>Desulfovibrionia</taxon>
        <taxon>Desulfovibrionales</taxon>
        <taxon>Desulfovibrionaceae</taxon>
        <taxon>Desulfovibrio</taxon>
        <taxon>environmental samples</taxon>
    </lineage>
</organism>
<feature type="region of interest" description="Disordered" evidence="1">
    <location>
        <begin position="1"/>
        <end position="20"/>
    </location>
</feature>
<gene>
    <name evidence="2" type="ORF">KL86DES1_20315</name>
</gene>
<sequence>MPRPLKRSARKAKPQPDHYCDTPAKALLLPGFFVISPHESHTLWDDAQSQDDALAPPLLLERSAF</sequence>
<reference evidence="2" key="1">
    <citation type="submission" date="2016-08" db="EMBL/GenBank/DDBJ databases">
        <authorList>
            <person name="Seilhamer J.J."/>
        </authorList>
    </citation>
    <scope>NUCLEOTIDE SEQUENCE</scope>
    <source>
        <strain evidence="2">86-1</strain>
    </source>
</reference>
<accession>A0A212L362</accession>